<name>A0A250IMD7_9BACT</name>
<organism evidence="2 3">
    <name type="scientific">Melittangium boletus DSM 14713</name>
    <dbReference type="NCBI Taxonomy" id="1294270"/>
    <lineage>
        <taxon>Bacteria</taxon>
        <taxon>Pseudomonadati</taxon>
        <taxon>Myxococcota</taxon>
        <taxon>Myxococcia</taxon>
        <taxon>Myxococcales</taxon>
        <taxon>Cystobacterineae</taxon>
        <taxon>Archangiaceae</taxon>
        <taxon>Melittangium</taxon>
    </lineage>
</organism>
<dbReference type="AlphaFoldDB" id="A0A250IMD7"/>
<keyword evidence="3" id="KW-1185">Reference proteome</keyword>
<protein>
    <submittedName>
        <fullName evidence="2">Uncharacterized protein</fullName>
    </submittedName>
</protein>
<evidence type="ECO:0000256" key="1">
    <source>
        <dbReference type="SAM" id="MobiDB-lite"/>
    </source>
</evidence>
<dbReference type="RefSeq" id="WP_095980522.1">
    <property type="nucleotide sequence ID" value="NZ_CP022163.1"/>
</dbReference>
<feature type="compositionally biased region" description="Pro residues" evidence="1">
    <location>
        <begin position="250"/>
        <end position="273"/>
    </location>
</feature>
<reference evidence="2 3" key="1">
    <citation type="submission" date="2017-06" db="EMBL/GenBank/DDBJ databases">
        <authorList>
            <person name="Kim H.J."/>
            <person name="Triplett B.A."/>
        </authorList>
    </citation>
    <scope>NUCLEOTIDE SEQUENCE [LARGE SCALE GENOMIC DNA]</scope>
    <source>
        <strain evidence="2 3">DSM 14713</strain>
    </source>
</reference>
<dbReference type="Proteomes" id="UP000217289">
    <property type="component" value="Chromosome"/>
</dbReference>
<dbReference type="EMBL" id="CP022163">
    <property type="protein sequence ID" value="ATB32337.1"/>
    <property type="molecule type" value="Genomic_DNA"/>
</dbReference>
<evidence type="ECO:0000313" key="3">
    <source>
        <dbReference type="Proteomes" id="UP000217289"/>
    </source>
</evidence>
<accession>A0A250IMD7</accession>
<evidence type="ECO:0000313" key="2">
    <source>
        <dbReference type="EMBL" id="ATB32337.1"/>
    </source>
</evidence>
<proteinExistence type="predicted"/>
<dbReference type="KEGG" id="mbd:MEBOL_005814"/>
<feature type="region of interest" description="Disordered" evidence="1">
    <location>
        <begin position="230"/>
        <end position="273"/>
    </location>
</feature>
<gene>
    <name evidence="2" type="ORF">MEBOL_005814</name>
</gene>
<sequence>MLVSGTNDSGLLWTAPICLAEGSAPVSVTATNDLGLSATMGFGFSVTQNLSLNHQTSFLPADFETLQNVTLTPNSKIQTTPPAPPLSVERIVFTHDQPLSISLVGGTTTGSNTLGWLYYDDLVARGYIDTQGTPADSSDDTLRDANGNGIADLHEDLYNLAPPTGTAPLGQEAAFLPVSGTGTMPHALLSAPSTTPDRWFLGFEDLSGGEDRDFNDAVFMLRAPAQPGWVRSRTLTSPDPRCALSRVRPPRPSPSTPRWPPTAAPTPRPPGGS</sequence>
<dbReference type="OrthoDB" id="7156875at2"/>